<dbReference type="Gene3D" id="3.90.950.20">
    <property type="entry name" value="CinA-like"/>
    <property type="match status" value="1"/>
</dbReference>
<dbReference type="Proteomes" id="UP000000647">
    <property type="component" value="Chromosome"/>
</dbReference>
<dbReference type="KEGG" id="hha:Hhal_1656"/>
<evidence type="ECO:0000259" key="1">
    <source>
        <dbReference type="Pfam" id="PF02464"/>
    </source>
</evidence>
<dbReference type="RefSeq" id="WP_011814442.1">
    <property type="nucleotide sequence ID" value="NC_008789.1"/>
</dbReference>
<sequence length="165" mass="16835">MVHDDRSLQESALRVGEALQRGGLSLAVAESCTGGLLAKILTDGGGASNWFERGLVVYSNAAKRDLAGVPERLIEEHGAVSQVVAEALALGVLGRAPVTHSVAITGVAGPDGGTVSKPVGTVWIAWGSPAGVDARPCRFAGDRDTVRRASVAEALNGVLDRCPGA</sequence>
<dbReference type="InterPro" id="IPR008136">
    <property type="entry name" value="CinA_C"/>
</dbReference>
<evidence type="ECO:0000313" key="3">
    <source>
        <dbReference type="Proteomes" id="UP000000647"/>
    </source>
</evidence>
<accession>A1WXK8</accession>
<gene>
    <name evidence="2" type="ordered locus">Hhal_1656</name>
</gene>
<dbReference type="HOGENOM" id="CLU_030805_1_1_6"/>
<dbReference type="InterPro" id="IPR036653">
    <property type="entry name" value="CinA-like_C"/>
</dbReference>
<reference evidence="2 3" key="2">
    <citation type="journal article" date="2013" name="Stand. Genomic Sci.">
        <title>Complete genome sequence of Halorhodospira halophila SL1.</title>
        <authorList>
            <person name="Challacombe J.F."/>
            <person name="Majid S."/>
            <person name="Deole R."/>
            <person name="Brettin T.S."/>
            <person name="Bruce D."/>
            <person name="Delano S.F."/>
            <person name="Detter J.C."/>
            <person name="Gleasner C.D."/>
            <person name="Han C.S."/>
            <person name="Misra M."/>
            <person name="Reitenga K.G."/>
            <person name="Mikhailova N."/>
            <person name="Woyke T."/>
            <person name="Pitluck S."/>
            <person name="Nolan M."/>
            <person name="Land M.L."/>
            <person name="Saunders E."/>
            <person name="Tapia R."/>
            <person name="Lapidus A."/>
            <person name="Ivanova N."/>
            <person name="Hoff W.D."/>
        </authorList>
    </citation>
    <scope>NUCLEOTIDE SEQUENCE [LARGE SCALE GENOMIC DNA]</scope>
    <source>
        <strain evidence="3">DSM 244 / SL1</strain>
    </source>
</reference>
<keyword evidence="3" id="KW-1185">Reference proteome</keyword>
<reference evidence="3" key="1">
    <citation type="submission" date="2006-12" db="EMBL/GenBank/DDBJ databases">
        <title>Complete sequence of Halorhodospira halophila SL1.</title>
        <authorList>
            <consortium name="US DOE Joint Genome Institute"/>
            <person name="Copeland A."/>
            <person name="Lucas S."/>
            <person name="Lapidus A."/>
            <person name="Barry K."/>
            <person name="Detter J.C."/>
            <person name="Glavina del Rio T."/>
            <person name="Hammon N."/>
            <person name="Israni S."/>
            <person name="Dalin E."/>
            <person name="Tice H."/>
            <person name="Pitluck S."/>
            <person name="Saunders E."/>
            <person name="Brettin T."/>
            <person name="Bruce D."/>
            <person name="Han C."/>
            <person name="Tapia R."/>
            <person name="Schmutz J."/>
            <person name="Larimer F."/>
            <person name="Land M."/>
            <person name="Hauser L."/>
            <person name="Kyrpides N."/>
            <person name="Mikhailova N."/>
            <person name="Hoff W."/>
            <person name="Richardson P."/>
        </authorList>
    </citation>
    <scope>NUCLEOTIDE SEQUENCE [LARGE SCALE GENOMIC DNA]</scope>
    <source>
        <strain evidence="3">DSM 244 / SL1</strain>
    </source>
</reference>
<dbReference type="STRING" id="349124.Hhal_1656"/>
<dbReference type="AlphaFoldDB" id="A1WXK8"/>
<dbReference type="OrthoDB" id="9801454at2"/>
<dbReference type="Pfam" id="PF02464">
    <property type="entry name" value="CinA"/>
    <property type="match status" value="1"/>
</dbReference>
<protein>
    <submittedName>
        <fullName evidence="2">CinA domain protein</fullName>
    </submittedName>
</protein>
<evidence type="ECO:0000313" key="2">
    <source>
        <dbReference type="EMBL" id="ABM62420.1"/>
    </source>
</evidence>
<organism evidence="2 3">
    <name type="scientific">Halorhodospira halophila (strain DSM 244 / SL1)</name>
    <name type="common">Ectothiorhodospira halophila (strain DSM 244 / SL1)</name>
    <dbReference type="NCBI Taxonomy" id="349124"/>
    <lineage>
        <taxon>Bacteria</taxon>
        <taxon>Pseudomonadati</taxon>
        <taxon>Pseudomonadota</taxon>
        <taxon>Gammaproteobacteria</taxon>
        <taxon>Chromatiales</taxon>
        <taxon>Ectothiorhodospiraceae</taxon>
        <taxon>Halorhodospira</taxon>
    </lineage>
</organism>
<dbReference type="eggNOG" id="COG1546">
    <property type="taxonomic scope" value="Bacteria"/>
</dbReference>
<dbReference type="EMBL" id="CP000544">
    <property type="protein sequence ID" value="ABM62420.1"/>
    <property type="molecule type" value="Genomic_DNA"/>
</dbReference>
<name>A1WXK8_HALHL</name>
<dbReference type="SUPFAM" id="SSF142433">
    <property type="entry name" value="CinA-like"/>
    <property type="match status" value="1"/>
</dbReference>
<feature type="domain" description="CinA C-terminal" evidence="1">
    <location>
        <begin position="11"/>
        <end position="160"/>
    </location>
</feature>
<dbReference type="NCBIfam" id="TIGR00199">
    <property type="entry name" value="PncC_domain"/>
    <property type="match status" value="1"/>
</dbReference>
<proteinExistence type="predicted"/>